<evidence type="ECO:0000256" key="1">
    <source>
        <dbReference type="SAM" id="MobiDB-lite"/>
    </source>
</evidence>
<accession>A0A4U0SPF8</accession>
<evidence type="ECO:0000313" key="3">
    <source>
        <dbReference type="Proteomes" id="UP000305778"/>
    </source>
</evidence>
<organism evidence="2 3">
    <name type="scientific">Actinacidiphila oryziradicis</name>
    <dbReference type="NCBI Taxonomy" id="2571141"/>
    <lineage>
        <taxon>Bacteria</taxon>
        <taxon>Bacillati</taxon>
        <taxon>Actinomycetota</taxon>
        <taxon>Actinomycetes</taxon>
        <taxon>Kitasatosporales</taxon>
        <taxon>Streptomycetaceae</taxon>
        <taxon>Actinacidiphila</taxon>
    </lineage>
</organism>
<dbReference type="EMBL" id="SUMC01000006">
    <property type="protein sequence ID" value="TKA11950.1"/>
    <property type="molecule type" value="Genomic_DNA"/>
</dbReference>
<protein>
    <submittedName>
        <fullName evidence="2">Uncharacterized protein</fullName>
    </submittedName>
</protein>
<dbReference type="OrthoDB" id="3261206at2"/>
<evidence type="ECO:0000313" key="2">
    <source>
        <dbReference type="EMBL" id="TKA11950.1"/>
    </source>
</evidence>
<keyword evidence="3" id="KW-1185">Reference proteome</keyword>
<dbReference type="Gene3D" id="1.25.40.10">
    <property type="entry name" value="Tetratricopeptide repeat domain"/>
    <property type="match status" value="2"/>
</dbReference>
<comment type="caution">
    <text evidence="2">The sequence shown here is derived from an EMBL/GenBank/DDBJ whole genome shotgun (WGS) entry which is preliminary data.</text>
</comment>
<dbReference type="RefSeq" id="WP_136722946.1">
    <property type="nucleotide sequence ID" value="NZ_SUMC01000006.1"/>
</dbReference>
<feature type="compositionally biased region" description="Low complexity" evidence="1">
    <location>
        <begin position="128"/>
        <end position="139"/>
    </location>
</feature>
<name>A0A4U0SPF8_9ACTN</name>
<gene>
    <name evidence="2" type="ORF">FCI23_09035</name>
</gene>
<reference evidence="2 3" key="1">
    <citation type="submission" date="2019-04" db="EMBL/GenBank/DDBJ databases">
        <title>Streptomyces oryziradicis sp. nov., a novel actinomycete isolated from rhizosphere soil of rice (Oryza sativa L.).</title>
        <authorList>
            <person name="Li C."/>
        </authorList>
    </citation>
    <scope>NUCLEOTIDE SEQUENCE [LARGE SCALE GENOMIC DNA]</scope>
    <source>
        <strain evidence="2 3">NEAU-C40</strain>
    </source>
</reference>
<sequence length="1292" mass="138100">MGTQVRELHARLRGLRERAEVARKVVNKPCSQVVLERDVRSCSLRGAEGFTGKRASDWAPKDVERFKVPGEDSDDAVVALVTVWSRWSGEGVDERAWRRQLRLARGERERERAADGRRFAEGPRGETAHGASHAAEGAARLTPDSRVDGWESKGGASALTASEADTPAWRLRAARSVYWRQVRRIAPGLLLQREQELDELADFCTAPDSASYNWWRAPKWSGKTALMSWFALHPPPSVHIVPFFVTARYASQNDRDAFTEMVIGQLAGLLGEDLVSQYLTDAAREPYLLDLLHRAAEMCGESGARLVLLVDGLDEDRGVTAGPDAHSIAALLPDPLSCHLRVIVASRPNPPVPADVPKDHPLRDRSILRDLATSPHATAIQDDLERELRRLLHGTRLERDLLGLITAAGGGLSAADLADLTGADPWTVKSHLRTAAGRTFEPRGSRWRPEAGNEVYILGHEELQSTAVEAYGSALADYRDRVHRWAERHRHQEWPAQTPEYLFNGYFGMLRADDDLDRMIPLAHDAARHERMLDLTGSDTASLTEVTNVQNMILAQPRPGEFMLTMARLAAHRDLLQHRNNRIPSALPPLWAALGYVARAEALARTIEKPGDQAEALVSVARIAADGDPDSAETLARAIDIPLQRHEAMAAVVRTVASTDPDRARVIAERFDGRLRAEANAAEARAAAASGALTDAKRLVGGIDDPLARARALLAVAWAAAAEHPAEAEVIALGIAYPAVRVEAVCRVAEALAGKGNSYQAARLATTACRELELLEGVHQTPRVRTRCEKAAGAAAGAVAASGDVDGALAFAAELDSPSASRQARAAVAASVAVRGDTERSLEIAKEVGYQAFAAMAEATAAIDPGRAEEFASRIGYRGDRYTTLTAVAKTAAAHGDPDRAVSVVGRIEDANPRVSALIAVAHEVALAGDRKRAEELARVAEAGARTATRHQANVLRAIALALAADGDAGAAERVAQSIGPPLERAAAFVAVASALAAGGDTERALDVVGSIPSAEHRGEALACVAGAVAAYDPELAERLARPIAEPWRQSEALLKVVRRIAAADPDRAQRLALDLPYPDLQAQALAAIAQRVAAADPGRAEELSAAVGRIAAGIHDHSRRRQALVEAVRAVTATRDLDRAEALALTIPHLRQRWQALIPVVGLAGLTGQPGRALALIRQIDNSELQSSAYVVLTRAAARGDIARGLSVAQDIPDPRTRATAFVAVATEADAARASALLVSVLATTEWTVALGALARLQPGALSVLADEWLRPVPIGAQPEYTASLSVNAPA</sequence>
<dbReference type="InterPro" id="IPR011990">
    <property type="entry name" value="TPR-like_helical_dom_sf"/>
</dbReference>
<feature type="compositionally biased region" description="Basic and acidic residues" evidence="1">
    <location>
        <begin position="112"/>
        <end position="127"/>
    </location>
</feature>
<dbReference type="Proteomes" id="UP000305778">
    <property type="component" value="Unassembled WGS sequence"/>
</dbReference>
<proteinExistence type="predicted"/>
<feature type="region of interest" description="Disordered" evidence="1">
    <location>
        <begin position="112"/>
        <end position="161"/>
    </location>
</feature>